<evidence type="ECO:0000313" key="4">
    <source>
        <dbReference type="EMBL" id="TNV87282.1"/>
    </source>
</evidence>
<evidence type="ECO:0000313" key="5">
    <source>
        <dbReference type="Proteomes" id="UP000785679"/>
    </source>
</evidence>
<dbReference type="Pfam" id="PF13374">
    <property type="entry name" value="TPR_10"/>
    <property type="match status" value="1"/>
</dbReference>
<feature type="compositionally biased region" description="Low complexity" evidence="2">
    <location>
        <begin position="191"/>
        <end position="256"/>
    </location>
</feature>
<reference evidence="4" key="1">
    <citation type="submission" date="2019-06" db="EMBL/GenBank/DDBJ databases">
        <authorList>
            <person name="Zheng W."/>
        </authorList>
    </citation>
    <scope>NUCLEOTIDE SEQUENCE</scope>
    <source>
        <strain evidence="4">QDHG01</strain>
    </source>
</reference>
<dbReference type="CDD" id="cd15466">
    <property type="entry name" value="CLU-central"/>
    <property type="match status" value="1"/>
</dbReference>
<dbReference type="PANTHER" id="PTHR12601">
    <property type="entry name" value="EUKARYOTIC TRANSLATION INITIATION FACTOR 3 SUBUNIT EIF-3"/>
    <property type="match status" value="1"/>
</dbReference>
<name>A0A8J8P547_HALGN</name>
<feature type="region of interest" description="Disordered" evidence="2">
    <location>
        <begin position="1"/>
        <end position="283"/>
    </location>
</feature>
<gene>
    <name evidence="4" type="ORF">FGO68_gene7373</name>
</gene>
<organism evidence="4 5">
    <name type="scientific">Halteria grandinella</name>
    <dbReference type="NCBI Taxonomy" id="5974"/>
    <lineage>
        <taxon>Eukaryota</taxon>
        <taxon>Sar</taxon>
        <taxon>Alveolata</taxon>
        <taxon>Ciliophora</taxon>
        <taxon>Intramacronucleata</taxon>
        <taxon>Spirotrichea</taxon>
        <taxon>Stichotrichia</taxon>
        <taxon>Sporadotrichida</taxon>
        <taxon>Halteriidae</taxon>
        <taxon>Halteria</taxon>
    </lineage>
</organism>
<dbReference type="InterPro" id="IPR011990">
    <property type="entry name" value="TPR-like_helical_dom_sf"/>
</dbReference>
<dbReference type="OrthoDB" id="626167at2759"/>
<dbReference type="InterPro" id="IPR025697">
    <property type="entry name" value="CLU_dom"/>
</dbReference>
<comment type="caution">
    <text evidence="4">The sequence shown here is derived from an EMBL/GenBank/DDBJ whole genome shotgun (WGS) entry which is preliminary data.</text>
</comment>
<dbReference type="SUPFAM" id="SSF81901">
    <property type="entry name" value="HCP-like"/>
    <property type="match status" value="1"/>
</dbReference>
<feature type="domain" description="Clu" evidence="3">
    <location>
        <begin position="576"/>
        <end position="870"/>
    </location>
</feature>
<keyword evidence="5" id="KW-1185">Reference proteome</keyword>
<accession>A0A8J8P547</accession>
<dbReference type="Gene3D" id="1.25.40.10">
    <property type="entry name" value="Tetratricopeptide repeat domain"/>
    <property type="match status" value="1"/>
</dbReference>
<dbReference type="Pfam" id="PF13236">
    <property type="entry name" value="CLU"/>
    <property type="match status" value="1"/>
</dbReference>
<dbReference type="InterPro" id="IPR027523">
    <property type="entry name" value="CLU_prot"/>
</dbReference>
<feature type="compositionally biased region" description="Low complexity" evidence="2">
    <location>
        <begin position="361"/>
        <end position="373"/>
    </location>
</feature>
<feature type="compositionally biased region" description="Polar residues" evidence="2">
    <location>
        <begin position="394"/>
        <end position="412"/>
    </location>
</feature>
<dbReference type="EMBL" id="RRYP01000526">
    <property type="protein sequence ID" value="TNV87282.1"/>
    <property type="molecule type" value="Genomic_DNA"/>
</dbReference>
<sequence length="1495" mass="171825">MTTFRTEMLDGYPMNQSQPGGLQQSSIVVSQQPDLKNSIAQNPMSAQTRLQPPTASVKPQSYPPSNDAYNSIQTIGTNKQSQPGGMLQSEPDPSYRQQQQMELSNRSAAMSDGVPYNMAYPDYRQDSRPSFNVDFNRDNKPNTIYQQQPSSQIGGSGVYGQQPSMQAMSTNNQFGQNASMNRQDTRPTGFQQQQSNQQRQSLEAPSQYGQSQHSQQQQPPSVYSQQQQPPSVYSQQQQQQYSQSQRSGGQQQQHQSLYASEPHQDSYQVPSRKEPAPLKPPVPRDQLLTAEQKALLQLGQRDDHMQRKLDQPLITQLHMRGGEDEDELGVSGYYNFDKPEQQVKGAEQQFAIGRNYQQKEVQPQYQQQPAAYMAEEESYHQQSIKQQPEHQMMHASQPTSIPPSHSQGLAQTHKSDQPPPQVTMDELQFLKEQHVENEERERLNPQNVLVRVLFVHAFNNKTDPEEAAFEESRTDRRLYSFFIAKTAKVSDLKEQLIKKEFGFEQDQSKIYFKYKEQPNAQFLMDIEHFDIEEDILICVTINAPRVHIPAIVREPLDDIKIADVRLINSRSQNEGKQENFEIESFDVDQDKLPWPVYRDWTGECAYLSNIIVKDKTALLNDEQAFLLQQGLTKHLHSSPDLAELAEAEAAYRKLCEDFKRASLYAVHMIVKKNPTPLNLFNLYGDDGDKYIVGGIMVRRAKDWTVCGQAFTEAAKMHTTTIQANGGGTEGGSNLLEISGKIASLDVRNLAALRNRVSRLVVPLACLVDYFGHRFECQSLAPLSINSLVYGSDLNGLTFTNKDELAEQMAKQIGSLLNLKGHWVEEQATLKLKQSYLPYSVQLHRNKDLQEDYNLYLVNPFRLFPQDETLRQPGQQVVPFVEIMGRQLRPELVVGNNKGEPDGECMYFTWRRPTRCDECQEWIHDHEYYYFEKKSVDKSQKLLVQYYCCVNCFMERLPTENFKHPVNKIVKKELQPKEKLQFYQNMVTGRRYFDVQFSKVPLNADAYFHLSNGLDKADKISEQEEILRAAQKLKDEHLTKLIEELNNVDEDPQSSEQLEALIHQRGINMRHLGLVCTKAELNHIRELCVIEVIARSAKLLVKDGLTFLSEDEDAGFKSANIKQCVLHYMHEIFNNDDSLASSAQSIWDFITEHARKKFSVTIERDVLSRINMHGLFQSLCQKLNIKVRKPLKEIDFNMINPNTGKREFMTIHDIENITPIVKDYIDKQPVLIAKEECFPSSLNIVIESARLKDSQGKRSQWFMRGGEERDEATDLYRLACSICDQVLGPQCFRYALVLKEFAEQLESRHQEKGRPENSRWNKSFAILEDDLSSEARFYYNTAFQTLKELRRDFSVEAAQIYTALARLVKPRSAQFANYREQDSGSYDVFQNLMQAIDIYEIILGFDHPETADAYTKMALAYQEMGNFSAASPWIRRAFTVFYKSFGPHDPITQSAYEQLKSIETNVDSKLDQVPFEDLPGVIFEIEKQNVIHMQQY</sequence>
<evidence type="ECO:0000256" key="1">
    <source>
        <dbReference type="ARBA" id="ARBA00022490"/>
    </source>
</evidence>
<proteinExistence type="predicted"/>
<evidence type="ECO:0000256" key="2">
    <source>
        <dbReference type="SAM" id="MobiDB-lite"/>
    </source>
</evidence>
<feature type="compositionally biased region" description="Polar residues" evidence="2">
    <location>
        <begin position="14"/>
        <end position="83"/>
    </location>
</feature>
<feature type="compositionally biased region" description="Polar residues" evidence="2">
    <location>
        <begin position="95"/>
        <end position="108"/>
    </location>
</feature>
<dbReference type="PROSITE" id="PS51823">
    <property type="entry name" value="CLU"/>
    <property type="match status" value="1"/>
</dbReference>
<feature type="compositionally biased region" description="Polar residues" evidence="2">
    <location>
        <begin position="159"/>
        <end position="190"/>
    </location>
</feature>
<feature type="region of interest" description="Disordered" evidence="2">
    <location>
        <begin position="361"/>
        <end position="421"/>
    </location>
</feature>
<dbReference type="Pfam" id="PF12807">
    <property type="entry name" value="eIF3_p135"/>
    <property type="match status" value="1"/>
</dbReference>
<protein>
    <recommendedName>
        <fullName evidence="3">Clu domain-containing protein</fullName>
    </recommendedName>
</protein>
<dbReference type="InterPro" id="IPR033646">
    <property type="entry name" value="CLU-central"/>
</dbReference>
<dbReference type="Proteomes" id="UP000785679">
    <property type="component" value="Unassembled WGS sequence"/>
</dbReference>
<evidence type="ECO:0000259" key="3">
    <source>
        <dbReference type="PROSITE" id="PS51823"/>
    </source>
</evidence>
<keyword evidence="1" id="KW-0963">Cytoplasm</keyword>